<keyword evidence="7" id="KW-0411">Iron-sulfur</keyword>
<dbReference type="InterPro" id="IPR005131">
    <property type="entry name" value="Ser_deHydtase_bsu"/>
</dbReference>
<feature type="domain" description="Serine dehydratase beta chain" evidence="10">
    <location>
        <begin position="103"/>
        <end position="147"/>
    </location>
</feature>
<reference evidence="12 13" key="2">
    <citation type="submission" date="2024-07" db="EMBL/GenBank/DDBJ databases">
        <authorList>
            <person name="Akdeniz Z."/>
        </authorList>
    </citation>
    <scope>NUCLEOTIDE SEQUENCE [LARGE SCALE GENOMIC DNA]</scope>
</reference>
<dbReference type="PANTHER" id="PTHR30182">
    <property type="entry name" value="L-SERINE DEHYDRATASE"/>
    <property type="match status" value="1"/>
</dbReference>
<evidence type="ECO:0000256" key="1">
    <source>
        <dbReference type="ARBA" id="ARBA00001966"/>
    </source>
</evidence>
<comment type="caution">
    <text evidence="11">The sequence shown here is derived from an EMBL/GenBank/DDBJ whole genome shotgun (WGS) entry which is preliminary data.</text>
</comment>
<keyword evidence="3" id="KW-0312">Gluconeogenesis</keyword>
<dbReference type="Gene3D" id="3.30.1330.90">
    <property type="entry name" value="D-3-phosphoglycerate dehydrogenase, domain 3"/>
    <property type="match status" value="2"/>
</dbReference>
<comment type="pathway">
    <text evidence="2">Carbohydrate biosynthesis; gluconeogenesis.</text>
</comment>
<evidence type="ECO:0000256" key="4">
    <source>
        <dbReference type="ARBA" id="ARBA00022485"/>
    </source>
</evidence>
<feature type="domain" description="Serine dehydratase beta chain" evidence="10">
    <location>
        <begin position="35"/>
        <end position="100"/>
    </location>
</feature>
<feature type="domain" description="Serine dehydratase-like alpha subunit" evidence="9">
    <location>
        <begin position="237"/>
        <end position="506"/>
    </location>
</feature>
<gene>
    <name evidence="12" type="ORF">HINF_LOCUS23326</name>
    <name evidence="11" type="ORF">HINF_LOCUS33261</name>
</gene>
<dbReference type="AlphaFoldDB" id="A0AA86PTN9"/>
<keyword evidence="4" id="KW-0004">4Fe-4S</keyword>
<evidence type="ECO:0000256" key="2">
    <source>
        <dbReference type="ARBA" id="ARBA00004742"/>
    </source>
</evidence>
<dbReference type="GO" id="GO:0046872">
    <property type="term" value="F:metal ion binding"/>
    <property type="evidence" value="ECO:0007669"/>
    <property type="project" value="UniProtKB-KW"/>
</dbReference>
<reference evidence="11" key="1">
    <citation type="submission" date="2023-06" db="EMBL/GenBank/DDBJ databases">
        <authorList>
            <person name="Kurt Z."/>
        </authorList>
    </citation>
    <scope>NUCLEOTIDE SEQUENCE</scope>
</reference>
<dbReference type="PANTHER" id="PTHR30182:SF1">
    <property type="entry name" value="L-SERINE DEHYDRATASE 1"/>
    <property type="match status" value="1"/>
</dbReference>
<organism evidence="11">
    <name type="scientific">Hexamita inflata</name>
    <dbReference type="NCBI Taxonomy" id="28002"/>
    <lineage>
        <taxon>Eukaryota</taxon>
        <taxon>Metamonada</taxon>
        <taxon>Diplomonadida</taxon>
        <taxon>Hexamitidae</taxon>
        <taxon>Hexamitinae</taxon>
        <taxon>Hexamita</taxon>
    </lineage>
</organism>
<evidence type="ECO:0000256" key="3">
    <source>
        <dbReference type="ARBA" id="ARBA00022432"/>
    </source>
</evidence>
<dbReference type="GO" id="GO:0003941">
    <property type="term" value="F:L-serine ammonia-lyase activity"/>
    <property type="evidence" value="ECO:0007669"/>
    <property type="project" value="InterPro"/>
</dbReference>
<keyword evidence="6" id="KW-0408">Iron</keyword>
<evidence type="ECO:0000256" key="5">
    <source>
        <dbReference type="ARBA" id="ARBA00022723"/>
    </source>
</evidence>
<evidence type="ECO:0000313" key="12">
    <source>
        <dbReference type="EMBL" id="CAL6012481.1"/>
    </source>
</evidence>
<evidence type="ECO:0000313" key="11">
    <source>
        <dbReference type="EMBL" id="CAI9945616.1"/>
    </source>
</evidence>
<keyword evidence="8" id="KW-0456">Lyase</keyword>
<dbReference type="InterPro" id="IPR005130">
    <property type="entry name" value="Ser_deHydtase-like_asu"/>
</dbReference>
<name>A0AA86PTN9_9EUKA</name>
<evidence type="ECO:0000256" key="7">
    <source>
        <dbReference type="ARBA" id="ARBA00023014"/>
    </source>
</evidence>
<dbReference type="Pfam" id="PF03315">
    <property type="entry name" value="SDH_beta"/>
    <property type="match status" value="2"/>
</dbReference>
<dbReference type="Pfam" id="PF03313">
    <property type="entry name" value="SDH_alpha"/>
    <property type="match status" value="1"/>
</dbReference>
<dbReference type="EMBL" id="CATOUU010000747">
    <property type="protein sequence ID" value="CAI9945616.1"/>
    <property type="molecule type" value="Genomic_DNA"/>
</dbReference>
<dbReference type="EMBL" id="CAXDID020000066">
    <property type="protein sequence ID" value="CAL6012481.1"/>
    <property type="molecule type" value="Genomic_DNA"/>
</dbReference>
<evidence type="ECO:0000256" key="6">
    <source>
        <dbReference type="ARBA" id="ARBA00023004"/>
    </source>
</evidence>
<evidence type="ECO:0000259" key="9">
    <source>
        <dbReference type="Pfam" id="PF03313"/>
    </source>
</evidence>
<dbReference type="SUPFAM" id="SSF143548">
    <property type="entry name" value="Serine metabolism enzymes domain"/>
    <property type="match status" value="1"/>
</dbReference>
<sequence>MFTSSESQKQKNERILAAVVSSPHYVPPHRRLDSLRTLYKIGSGPSSSHTMGPKKAAQLFKVELEQLKCEKVKIEVTLYGSLAQTGSGHRTDYAILQVLGTENVELIWEMERRLLFHTNGLLFKAIDKSNKQVILEKVYYSIGGGILEYGQPADTKTLYPTNKNLPTPAPMVYDQPALYAPCNNFHDHVEYCLKNHMMLDKMVYIFENRPILKKLGVPENLHESFFKADCPNKKGISENLIQTHLLSCWKTMKSCVEDGLNKTHLIETSQELEYPRTAAKLYQKALKLKPSARKDALLIQSFALAVSEQNGSATHDVVTSPTCGACGVLPGILYFYYNKLNPALKEFKNGAWADQLMVSALAVGGVIGNVCRANASISGAEAGCQAEVGVAEAMAAAAATYIEMKAFRIDGEKYSLREALQNIEWAARNSLKNKLGLTCDPIKGLVIDPCIQRNGSSALTAHASAQVALAGVFDHLTSFDSVVKTMMDTGKDMLEEYRETGKGGLAINYTLDADAGRDLDYVKSEAYNQFGNDDIEDM</sequence>
<evidence type="ECO:0000259" key="10">
    <source>
        <dbReference type="Pfam" id="PF03315"/>
    </source>
</evidence>
<comment type="cofactor">
    <cofactor evidence="1">
        <name>[4Fe-4S] cluster</name>
        <dbReference type="ChEBI" id="CHEBI:49883"/>
    </cofactor>
</comment>
<keyword evidence="13" id="KW-1185">Reference proteome</keyword>
<dbReference type="GO" id="GO:0051539">
    <property type="term" value="F:4 iron, 4 sulfur cluster binding"/>
    <property type="evidence" value="ECO:0007669"/>
    <property type="project" value="UniProtKB-KW"/>
</dbReference>
<dbReference type="Proteomes" id="UP001642409">
    <property type="component" value="Unassembled WGS sequence"/>
</dbReference>
<evidence type="ECO:0000256" key="8">
    <source>
        <dbReference type="ARBA" id="ARBA00023239"/>
    </source>
</evidence>
<accession>A0AA86PTN9</accession>
<evidence type="ECO:0000313" key="13">
    <source>
        <dbReference type="Proteomes" id="UP001642409"/>
    </source>
</evidence>
<protein>
    <submittedName>
        <fullName evidence="11">L-serine dehydratase</fullName>
    </submittedName>
    <submittedName>
        <fullName evidence="12">L-serine_dehydratase</fullName>
    </submittedName>
</protein>
<dbReference type="GO" id="GO:0006094">
    <property type="term" value="P:gluconeogenesis"/>
    <property type="evidence" value="ECO:0007669"/>
    <property type="project" value="UniProtKB-KW"/>
</dbReference>
<dbReference type="InterPro" id="IPR029009">
    <property type="entry name" value="ASB_dom_sf"/>
</dbReference>
<proteinExistence type="predicted"/>
<keyword evidence="5" id="KW-0479">Metal-binding</keyword>
<dbReference type="InterPro" id="IPR051318">
    <property type="entry name" value="Fe-S_L-Ser"/>
</dbReference>